<comment type="caution">
    <text evidence="3">The sequence shown here is derived from an EMBL/GenBank/DDBJ whole genome shotgun (WGS) entry which is preliminary data.</text>
</comment>
<evidence type="ECO:0000256" key="2">
    <source>
        <dbReference type="SAM" id="SignalP"/>
    </source>
</evidence>
<feature type="region of interest" description="Disordered" evidence="1">
    <location>
        <begin position="35"/>
        <end position="82"/>
    </location>
</feature>
<keyword evidence="2" id="KW-0732">Signal</keyword>
<accession>A0ABQ8FBJ2</accession>
<dbReference type="EMBL" id="JAFCIX010000310">
    <property type="protein sequence ID" value="KAH6595392.1"/>
    <property type="molecule type" value="Genomic_DNA"/>
</dbReference>
<proteinExistence type="predicted"/>
<reference evidence="3 4" key="1">
    <citation type="submission" date="2021-02" db="EMBL/GenBank/DDBJ databases">
        <title>Variation within the Batrachochytrium salamandrivorans European outbreak.</title>
        <authorList>
            <person name="Kelly M."/>
            <person name="Pasmans F."/>
            <person name="Shea T.P."/>
            <person name="Munoz J.F."/>
            <person name="Carranza S."/>
            <person name="Cuomo C.A."/>
            <person name="Martel A."/>
        </authorList>
    </citation>
    <scope>NUCLEOTIDE SEQUENCE [LARGE SCALE GENOMIC DNA]</scope>
    <source>
        <strain evidence="3 4">AMFP18/2</strain>
    </source>
</reference>
<feature type="chain" id="PRO_5047402108" evidence="2">
    <location>
        <begin position="19"/>
        <end position="209"/>
    </location>
</feature>
<keyword evidence="4" id="KW-1185">Reference proteome</keyword>
<organism evidence="3 4">
    <name type="scientific">Batrachochytrium salamandrivorans</name>
    <dbReference type="NCBI Taxonomy" id="1357716"/>
    <lineage>
        <taxon>Eukaryota</taxon>
        <taxon>Fungi</taxon>
        <taxon>Fungi incertae sedis</taxon>
        <taxon>Chytridiomycota</taxon>
        <taxon>Chytridiomycota incertae sedis</taxon>
        <taxon>Chytridiomycetes</taxon>
        <taxon>Rhizophydiales</taxon>
        <taxon>Rhizophydiales incertae sedis</taxon>
        <taxon>Batrachochytrium</taxon>
    </lineage>
</organism>
<name>A0ABQ8FBJ2_9FUNG</name>
<evidence type="ECO:0000313" key="3">
    <source>
        <dbReference type="EMBL" id="KAH6595392.1"/>
    </source>
</evidence>
<feature type="compositionally biased region" description="Acidic residues" evidence="1">
    <location>
        <begin position="69"/>
        <end position="82"/>
    </location>
</feature>
<sequence>MKFRALVVAAMVITSVNAKWYDIFLNCFGKNRASNSGERERLLPNNETPVQYSEATRNRGGYGLHDSDNSEDSDDSDDEEDNIYERPACDSMLATLRGLQDDISRLSREHSDGLSALCELKDGESHWKDWGLGSRFTSRDISKAELEHTKKKVDVLKERYTGVLEEFLSIGCSTKVHNPMSLEEVDDLKKFLSNLVESSDCGDEQETSV</sequence>
<feature type="compositionally biased region" description="Polar residues" evidence="1">
    <location>
        <begin position="45"/>
        <end position="55"/>
    </location>
</feature>
<evidence type="ECO:0000313" key="4">
    <source>
        <dbReference type="Proteomes" id="UP001648503"/>
    </source>
</evidence>
<dbReference type="Proteomes" id="UP001648503">
    <property type="component" value="Unassembled WGS sequence"/>
</dbReference>
<protein>
    <submittedName>
        <fullName evidence="3">Uncharacterized protein</fullName>
    </submittedName>
</protein>
<gene>
    <name evidence="3" type="ORF">BASA50_005910</name>
</gene>
<evidence type="ECO:0000256" key="1">
    <source>
        <dbReference type="SAM" id="MobiDB-lite"/>
    </source>
</evidence>
<feature type="signal peptide" evidence="2">
    <location>
        <begin position="1"/>
        <end position="18"/>
    </location>
</feature>